<feature type="compositionally biased region" description="Low complexity" evidence="9">
    <location>
        <begin position="515"/>
        <end position="531"/>
    </location>
</feature>
<feature type="compositionally biased region" description="Pro residues" evidence="9">
    <location>
        <begin position="532"/>
        <end position="545"/>
    </location>
</feature>
<feature type="domain" description="Histidine kinase" evidence="11">
    <location>
        <begin position="330"/>
        <end position="435"/>
    </location>
</feature>
<name>A0ABV5TNR0_9ACTN</name>
<feature type="region of interest" description="Disordered" evidence="9">
    <location>
        <begin position="463"/>
        <end position="545"/>
    </location>
</feature>
<evidence type="ECO:0000256" key="7">
    <source>
        <dbReference type="ARBA" id="ARBA00022989"/>
    </source>
</evidence>
<dbReference type="InterPro" id="IPR005467">
    <property type="entry name" value="His_kinase_dom"/>
</dbReference>
<keyword evidence="13" id="KW-1185">Reference proteome</keyword>
<dbReference type="EMBL" id="JBHMBS010000019">
    <property type="protein sequence ID" value="MFB9679891.1"/>
    <property type="molecule type" value="Genomic_DNA"/>
</dbReference>
<feature type="transmembrane region" description="Helical" evidence="10">
    <location>
        <begin position="43"/>
        <end position="68"/>
    </location>
</feature>
<keyword evidence="10" id="KW-0472">Membrane</keyword>
<dbReference type="EC" id="2.7.13.3" evidence="2"/>
<evidence type="ECO:0000256" key="6">
    <source>
        <dbReference type="ARBA" id="ARBA00022777"/>
    </source>
</evidence>
<dbReference type="PANTHER" id="PTHR45436:SF5">
    <property type="entry name" value="SENSOR HISTIDINE KINASE TRCS"/>
    <property type="match status" value="1"/>
</dbReference>
<dbReference type="InterPro" id="IPR036890">
    <property type="entry name" value="HATPase_C_sf"/>
</dbReference>
<dbReference type="Pfam" id="PF02518">
    <property type="entry name" value="HATPase_c"/>
    <property type="match status" value="1"/>
</dbReference>
<dbReference type="InterPro" id="IPR050428">
    <property type="entry name" value="TCS_sensor_his_kinase"/>
</dbReference>
<keyword evidence="4" id="KW-0808">Transferase</keyword>
<evidence type="ECO:0000256" key="10">
    <source>
        <dbReference type="SAM" id="Phobius"/>
    </source>
</evidence>
<evidence type="ECO:0000256" key="5">
    <source>
        <dbReference type="ARBA" id="ARBA00022692"/>
    </source>
</evidence>
<evidence type="ECO:0000256" key="9">
    <source>
        <dbReference type="SAM" id="MobiDB-lite"/>
    </source>
</evidence>
<comment type="catalytic activity">
    <reaction evidence="1">
        <text>ATP + protein L-histidine = ADP + protein N-phospho-L-histidine.</text>
        <dbReference type="EC" id="2.7.13.3"/>
    </reaction>
</comment>
<evidence type="ECO:0000313" key="13">
    <source>
        <dbReference type="Proteomes" id="UP001589610"/>
    </source>
</evidence>
<proteinExistence type="predicted"/>
<feature type="transmembrane region" description="Helical" evidence="10">
    <location>
        <begin position="18"/>
        <end position="37"/>
    </location>
</feature>
<dbReference type="GO" id="GO:0016301">
    <property type="term" value="F:kinase activity"/>
    <property type="evidence" value="ECO:0007669"/>
    <property type="project" value="UniProtKB-KW"/>
</dbReference>
<accession>A0ABV5TNR0</accession>
<gene>
    <name evidence="12" type="ORF">ACFFRH_30790</name>
</gene>
<keyword evidence="7 10" id="KW-1133">Transmembrane helix</keyword>
<evidence type="ECO:0000256" key="3">
    <source>
        <dbReference type="ARBA" id="ARBA00022553"/>
    </source>
</evidence>
<evidence type="ECO:0000256" key="2">
    <source>
        <dbReference type="ARBA" id="ARBA00012438"/>
    </source>
</evidence>
<keyword evidence="3" id="KW-0597">Phosphoprotein</keyword>
<dbReference type="PROSITE" id="PS50109">
    <property type="entry name" value="HIS_KIN"/>
    <property type="match status" value="1"/>
</dbReference>
<dbReference type="Proteomes" id="UP001589610">
    <property type="component" value="Unassembled WGS sequence"/>
</dbReference>
<keyword evidence="5 10" id="KW-0812">Transmembrane</keyword>
<dbReference type="SUPFAM" id="SSF55874">
    <property type="entry name" value="ATPase domain of HSP90 chaperone/DNA topoisomerase II/histidine kinase"/>
    <property type="match status" value="1"/>
</dbReference>
<dbReference type="Gene3D" id="3.30.565.10">
    <property type="entry name" value="Histidine kinase-like ATPase, C-terminal domain"/>
    <property type="match status" value="1"/>
</dbReference>
<sequence>MSVDAPHRARRRFSPRELVVLASLGTMIITACAWLWALSAAPYAARGLMALVGGISAVLLSGAAAAVAHYSGTGRRLREQAEWADARFTWLERETLRMAEETLPSLGRQVRDGASVADALSQMPQPPDGPLRHLLGAAGHELELLERERAVAQASRETTEDEISRLVDDTLPELVRRIQTNRMSVSTALAGIPQPEHEPLRDLLRETARQLSESERRGSAVMAACAGAAARVQAQATSLLARLRELEEQYGEDEEVFADLLDLDHRISQVSRLADNVALLSGGRSGRRWTRPIVVESVLRGAMGRIGGYRRIRLHSTSTAAVAGYAAEGVMHALAELMDNAATFSAHGTEVHVYVDEEDAGVVITIEDSGLGMRTRERQHATRLVSEPLDLRTLSGTRLGLAVVGRLVDKYGLTVSFRSSARGGMGVVMLIPRLLITQPLQVTVPPGAEAPVRRPVRAAVQATVPAPAVPTQEGPADESEDLLPRRRRGQTLAEATRARQAPPAKPAREGRDSAARFAAFRQAGGRGRTSSPAPPPAPSPAPGDS</sequence>
<evidence type="ECO:0000256" key="1">
    <source>
        <dbReference type="ARBA" id="ARBA00000085"/>
    </source>
</evidence>
<dbReference type="PANTHER" id="PTHR45436">
    <property type="entry name" value="SENSOR HISTIDINE KINASE YKOH"/>
    <property type="match status" value="1"/>
</dbReference>
<dbReference type="InterPro" id="IPR003594">
    <property type="entry name" value="HATPase_dom"/>
</dbReference>
<evidence type="ECO:0000256" key="4">
    <source>
        <dbReference type="ARBA" id="ARBA00022679"/>
    </source>
</evidence>
<feature type="coiled-coil region" evidence="8">
    <location>
        <begin position="229"/>
        <end position="256"/>
    </location>
</feature>
<organism evidence="12 13">
    <name type="scientific">Streptosporangium vulgare</name>
    <dbReference type="NCBI Taxonomy" id="46190"/>
    <lineage>
        <taxon>Bacteria</taxon>
        <taxon>Bacillati</taxon>
        <taxon>Actinomycetota</taxon>
        <taxon>Actinomycetes</taxon>
        <taxon>Streptosporangiales</taxon>
        <taxon>Streptosporangiaceae</taxon>
        <taxon>Streptosporangium</taxon>
    </lineage>
</organism>
<comment type="caution">
    <text evidence="12">The sequence shown here is derived from an EMBL/GenBank/DDBJ whole genome shotgun (WGS) entry which is preliminary data.</text>
</comment>
<reference evidence="12 13" key="1">
    <citation type="submission" date="2024-09" db="EMBL/GenBank/DDBJ databases">
        <authorList>
            <person name="Sun Q."/>
            <person name="Mori K."/>
        </authorList>
    </citation>
    <scope>NUCLEOTIDE SEQUENCE [LARGE SCALE GENOMIC DNA]</scope>
    <source>
        <strain evidence="12 13">JCM 3028</strain>
    </source>
</reference>
<keyword evidence="6 12" id="KW-0418">Kinase</keyword>
<evidence type="ECO:0000256" key="8">
    <source>
        <dbReference type="SAM" id="Coils"/>
    </source>
</evidence>
<protein>
    <recommendedName>
        <fullName evidence="2">histidine kinase</fullName>
        <ecNumber evidence="2">2.7.13.3</ecNumber>
    </recommendedName>
</protein>
<keyword evidence="8" id="KW-0175">Coiled coil</keyword>
<dbReference type="SMART" id="SM00387">
    <property type="entry name" value="HATPase_c"/>
    <property type="match status" value="1"/>
</dbReference>
<dbReference type="RefSeq" id="WP_386161116.1">
    <property type="nucleotide sequence ID" value="NZ_JBHMBS010000019.1"/>
</dbReference>
<evidence type="ECO:0000313" key="12">
    <source>
        <dbReference type="EMBL" id="MFB9679891.1"/>
    </source>
</evidence>
<evidence type="ECO:0000259" key="11">
    <source>
        <dbReference type="PROSITE" id="PS50109"/>
    </source>
</evidence>